<evidence type="ECO:0000256" key="1">
    <source>
        <dbReference type="SAM" id="MobiDB-lite"/>
    </source>
</evidence>
<accession>A0A8J2LLP4</accession>
<organism evidence="3 4">
    <name type="scientific">Allacma fusca</name>
    <dbReference type="NCBI Taxonomy" id="39272"/>
    <lineage>
        <taxon>Eukaryota</taxon>
        <taxon>Metazoa</taxon>
        <taxon>Ecdysozoa</taxon>
        <taxon>Arthropoda</taxon>
        <taxon>Hexapoda</taxon>
        <taxon>Collembola</taxon>
        <taxon>Symphypleona</taxon>
        <taxon>Sminthuridae</taxon>
        <taxon>Allacma</taxon>
    </lineage>
</organism>
<feature type="signal peptide" evidence="2">
    <location>
        <begin position="1"/>
        <end position="24"/>
    </location>
</feature>
<keyword evidence="4" id="KW-1185">Reference proteome</keyword>
<evidence type="ECO:0000256" key="2">
    <source>
        <dbReference type="SAM" id="SignalP"/>
    </source>
</evidence>
<comment type="caution">
    <text evidence="3">The sequence shown here is derived from an EMBL/GenBank/DDBJ whole genome shotgun (WGS) entry which is preliminary data.</text>
</comment>
<evidence type="ECO:0008006" key="5">
    <source>
        <dbReference type="Google" id="ProtNLM"/>
    </source>
</evidence>
<dbReference type="EMBL" id="CAJVCH010570174">
    <property type="protein sequence ID" value="CAG7834278.1"/>
    <property type="molecule type" value="Genomic_DNA"/>
</dbReference>
<dbReference type="AlphaFoldDB" id="A0A8J2LLP4"/>
<keyword evidence="2" id="KW-0732">Signal</keyword>
<gene>
    <name evidence="3" type="ORF">AFUS01_LOCUS43800</name>
</gene>
<feature type="chain" id="PRO_5035176612" description="Secreted protein" evidence="2">
    <location>
        <begin position="25"/>
        <end position="143"/>
    </location>
</feature>
<name>A0A8J2LLP4_9HEXA</name>
<sequence>MRVSAILNCAGIVLLSTWMPTTFGRLADVRRVSIRPATDPADGESLSLHSIHGRHVHGRPKPTKVGHHRIGTGLIKAEYESFDDFIKRQSRLKQSNDVFSHGQEENLKTNNESESVEETSKRTRYQRVAPKYPKKFYPGNYYQ</sequence>
<evidence type="ECO:0000313" key="3">
    <source>
        <dbReference type="EMBL" id="CAG7834278.1"/>
    </source>
</evidence>
<feature type="region of interest" description="Disordered" evidence="1">
    <location>
        <begin position="96"/>
        <end position="143"/>
    </location>
</feature>
<protein>
    <recommendedName>
        <fullName evidence="5">Secreted protein</fullName>
    </recommendedName>
</protein>
<evidence type="ECO:0000313" key="4">
    <source>
        <dbReference type="Proteomes" id="UP000708208"/>
    </source>
</evidence>
<proteinExistence type="predicted"/>
<dbReference type="Proteomes" id="UP000708208">
    <property type="component" value="Unassembled WGS sequence"/>
</dbReference>
<reference evidence="3" key="1">
    <citation type="submission" date="2021-06" db="EMBL/GenBank/DDBJ databases">
        <authorList>
            <person name="Hodson N. C."/>
            <person name="Mongue J. A."/>
            <person name="Jaron S. K."/>
        </authorList>
    </citation>
    <scope>NUCLEOTIDE SEQUENCE</scope>
</reference>